<dbReference type="OrthoDB" id="9815856at2"/>
<evidence type="ECO:0000256" key="6">
    <source>
        <dbReference type="ARBA" id="ARBA00047561"/>
    </source>
</evidence>
<dbReference type="PANTHER" id="PTHR35330:SF1">
    <property type="entry name" value="SIROHEME BIOSYNTHESIS PROTEIN MET8"/>
    <property type="match status" value="1"/>
</dbReference>
<dbReference type="HOGENOM" id="CLU_011276_8_3_7"/>
<dbReference type="GO" id="GO:0019354">
    <property type="term" value="P:siroheme biosynthetic process"/>
    <property type="evidence" value="ECO:0007669"/>
    <property type="project" value="UniProtKB-UniPathway"/>
</dbReference>
<feature type="domain" description="Siroheme synthase central" evidence="7">
    <location>
        <begin position="120"/>
        <end position="141"/>
    </location>
</feature>
<keyword evidence="5" id="KW-0627">Porphyrin biosynthesis</keyword>
<name>Q30P30_SULDN</name>
<dbReference type="SUPFAM" id="SSF51735">
    <property type="entry name" value="NAD(P)-binding Rossmann-fold domains"/>
    <property type="match status" value="1"/>
</dbReference>
<evidence type="ECO:0000256" key="4">
    <source>
        <dbReference type="ARBA" id="ARBA00023027"/>
    </source>
</evidence>
<reference evidence="8 9" key="1">
    <citation type="journal article" date="2008" name="Appl. Environ. Microbiol.">
        <title>Genome of the epsilonproteobacterial chemolithoautotroph Sulfurimonas denitrificans.</title>
        <authorList>
            <person name="Sievert S.M."/>
            <person name="Scott K.M."/>
            <person name="Klotz M.G."/>
            <person name="Chain P.S.G."/>
            <person name="Hauser L.J."/>
            <person name="Hemp J."/>
            <person name="Huegler M."/>
            <person name="Land M."/>
            <person name="Lapidus A."/>
            <person name="Larimer F.W."/>
            <person name="Lucas S."/>
            <person name="Malfatti S.A."/>
            <person name="Meyer F."/>
            <person name="Paulsen I.T."/>
            <person name="Ren Q."/>
            <person name="Simon J."/>
            <person name="Bailey K."/>
            <person name="Diaz E."/>
            <person name="Fitzpatrick K.A."/>
            <person name="Glover B."/>
            <person name="Gwatney N."/>
            <person name="Korajkic A."/>
            <person name="Long A."/>
            <person name="Mobberley J.M."/>
            <person name="Pantry S.N."/>
            <person name="Pazder G."/>
            <person name="Peterson S."/>
            <person name="Quintanilla J.D."/>
            <person name="Sprinkle R."/>
            <person name="Stephens J."/>
            <person name="Thomas P."/>
            <person name="Vaughn R."/>
            <person name="Weber M.J."/>
            <person name="Wooten L.L."/>
        </authorList>
    </citation>
    <scope>NUCLEOTIDE SEQUENCE [LARGE SCALE GENOMIC DNA]</scope>
    <source>
        <strain evidence="9">ATCC 33889 / DSM 1251</strain>
    </source>
</reference>
<keyword evidence="3" id="KW-0560">Oxidoreductase</keyword>
<dbReference type="eggNOG" id="COG1648">
    <property type="taxonomic scope" value="Bacteria"/>
</dbReference>
<dbReference type="KEGG" id="tdn:Suden_1977"/>
<dbReference type="Pfam" id="PF14824">
    <property type="entry name" value="Sirohm_synth_M"/>
    <property type="match status" value="1"/>
</dbReference>
<evidence type="ECO:0000256" key="1">
    <source>
        <dbReference type="ARBA" id="ARBA00005010"/>
    </source>
</evidence>
<dbReference type="InterPro" id="IPR006367">
    <property type="entry name" value="Sirohaem_synthase_N"/>
</dbReference>
<dbReference type="PANTHER" id="PTHR35330">
    <property type="entry name" value="SIROHEME BIOSYNTHESIS PROTEIN MET8"/>
    <property type="match status" value="1"/>
</dbReference>
<dbReference type="EMBL" id="CP000153">
    <property type="protein sequence ID" value="ABB45251.1"/>
    <property type="molecule type" value="Genomic_DNA"/>
</dbReference>
<dbReference type="Gene3D" id="3.30.160.110">
    <property type="entry name" value="Siroheme synthase, domain 2"/>
    <property type="match status" value="1"/>
</dbReference>
<dbReference type="InterPro" id="IPR036291">
    <property type="entry name" value="NAD(P)-bd_dom_sf"/>
</dbReference>
<sequence>MSYFPAFLNLEDKRVLLVGGGVVAYTKLSHLLDFTSNISIISLDLSSEIRALSKKKNLHVMQRAYSKGDIANFDIVIVAVDNISLQAEIFEESKRYNCLCSCVDSTKYTHFIFGSYIKKDDLTIAISTSGSSPALAKQLKKYFLKLIPSDIGIFLQEMKILRETLPKGKERMQMLQRRAEDYMKKWSN</sequence>
<proteinExistence type="predicted"/>
<evidence type="ECO:0000256" key="3">
    <source>
        <dbReference type="ARBA" id="ARBA00023002"/>
    </source>
</evidence>
<dbReference type="STRING" id="326298.Suden_1977"/>
<dbReference type="GO" id="GO:0043115">
    <property type="term" value="F:precorrin-2 dehydrogenase activity"/>
    <property type="evidence" value="ECO:0007669"/>
    <property type="project" value="UniProtKB-EC"/>
</dbReference>
<dbReference type="Proteomes" id="UP000002714">
    <property type="component" value="Chromosome"/>
</dbReference>
<organism evidence="8 9">
    <name type="scientific">Sulfurimonas denitrificans (strain ATCC 33889 / DSM 1251)</name>
    <name type="common">Thiomicrospira denitrificans (strain ATCC 33889 / DSM 1251)</name>
    <dbReference type="NCBI Taxonomy" id="326298"/>
    <lineage>
        <taxon>Bacteria</taxon>
        <taxon>Pseudomonadati</taxon>
        <taxon>Campylobacterota</taxon>
        <taxon>Epsilonproteobacteria</taxon>
        <taxon>Campylobacterales</taxon>
        <taxon>Sulfurimonadaceae</taxon>
        <taxon>Sulfurimonas</taxon>
    </lineage>
</organism>
<dbReference type="RefSeq" id="WP_011373591.1">
    <property type="nucleotide sequence ID" value="NC_007575.1"/>
</dbReference>
<dbReference type="GO" id="GO:0004325">
    <property type="term" value="F:ferrochelatase activity"/>
    <property type="evidence" value="ECO:0007669"/>
    <property type="project" value="InterPro"/>
</dbReference>
<dbReference type="InterPro" id="IPR028281">
    <property type="entry name" value="Sirohaem_synthase_central"/>
</dbReference>
<comment type="pathway">
    <text evidence="1">Porphyrin-containing compound metabolism; siroheme biosynthesis; sirohydrochlorin from precorrin-2: step 1/1.</text>
</comment>
<dbReference type="SUPFAM" id="SSF75615">
    <property type="entry name" value="Siroheme synthase middle domains-like"/>
    <property type="match status" value="1"/>
</dbReference>
<gene>
    <name evidence="8" type="ordered locus">Suden_1977</name>
</gene>
<dbReference type="Pfam" id="PF13241">
    <property type="entry name" value="NAD_binding_7"/>
    <property type="match status" value="1"/>
</dbReference>
<evidence type="ECO:0000256" key="2">
    <source>
        <dbReference type="ARBA" id="ARBA00012400"/>
    </source>
</evidence>
<comment type="catalytic activity">
    <reaction evidence="6">
        <text>precorrin-2 + NAD(+) = sirohydrochlorin + NADH + 2 H(+)</text>
        <dbReference type="Rhea" id="RHEA:15613"/>
        <dbReference type="ChEBI" id="CHEBI:15378"/>
        <dbReference type="ChEBI" id="CHEBI:57540"/>
        <dbReference type="ChEBI" id="CHEBI:57945"/>
        <dbReference type="ChEBI" id="CHEBI:58351"/>
        <dbReference type="ChEBI" id="CHEBI:58827"/>
        <dbReference type="EC" id="1.3.1.76"/>
    </reaction>
</comment>
<dbReference type="NCBIfam" id="TIGR01470">
    <property type="entry name" value="cysG_Nterm"/>
    <property type="match status" value="1"/>
</dbReference>
<dbReference type="UniPathway" id="UPA00262">
    <property type="reaction ID" value="UER00222"/>
</dbReference>
<evidence type="ECO:0000313" key="8">
    <source>
        <dbReference type="EMBL" id="ABB45251.1"/>
    </source>
</evidence>
<evidence type="ECO:0000313" key="9">
    <source>
        <dbReference type="Proteomes" id="UP000002714"/>
    </source>
</evidence>
<dbReference type="Gene3D" id="3.40.50.720">
    <property type="entry name" value="NAD(P)-binding Rossmann-like Domain"/>
    <property type="match status" value="1"/>
</dbReference>
<keyword evidence="4" id="KW-0520">NAD</keyword>
<protein>
    <recommendedName>
        <fullName evidence="2">precorrin-2 dehydrogenase</fullName>
        <ecNumber evidence="2">1.3.1.76</ecNumber>
    </recommendedName>
</protein>
<evidence type="ECO:0000256" key="5">
    <source>
        <dbReference type="ARBA" id="ARBA00023244"/>
    </source>
</evidence>
<dbReference type="AlphaFoldDB" id="Q30P30"/>
<dbReference type="EC" id="1.3.1.76" evidence="2"/>
<accession>Q30P30</accession>
<evidence type="ECO:0000259" key="7">
    <source>
        <dbReference type="Pfam" id="PF14824"/>
    </source>
</evidence>
<keyword evidence="9" id="KW-1185">Reference proteome</keyword>
<dbReference type="InterPro" id="IPR028161">
    <property type="entry name" value="Met8-like"/>
</dbReference>